<gene>
    <name evidence="2" type="primary">gldD</name>
    <name evidence="2" type="ORF">BZARG_504</name>
</gene>
<dbReference type="PATRIC" id="fig|1046627.3.peg.2894"/>
<keyword evidence="3" id="KW-1185">Reference proteome</keyword>
<dbReference type="Proteomes" id="UP000003730">
    <property type="component" value="Unassembled WGS sequence"/>
</dbReference>
<reference evidence="2 3" key="1">
    <citation type="journal article" date="2008" name="Int. J. Syst. Evol. Microbiol.">
        <title>Bizionia argentinensis sp. nov., isolated from surface marine water in Antarctica.</title>
        <authorList>
            <person name="Bercovich A."/>
            <person name="Vazquez S.C."/>
            <person name="Yankilevich P."/>
            <person name="Coria S.H."/>
            <person name="Foti M."/>
            <person name="Hernandez E."/>
            <person name="Vidal A."/>
            <person name="Ruberto L."/>
            <person name="Melo C."/>
            <person name="Marenssi S."/>
            <person name="Criscuolo M."/>
            <person name="Memoli M."/>
            <person name="Arguelles M."/>
            <person name="Mac Cormack W.P."/>
        </authorList>
    </citation>
    <scope>NUCLEOTIDE SEQUENCE [LARGE SCALE GENOMIC DNA]</scope>
    <source>
        <strain evidence="2 3">JUB59</strain>
    </source>
</reference>
<dbReference type="EMBL" id="AFXZ01000067">
    <property type="protein sequence ID" value="EGV42179.1"/>
    <property type="molecule type" value="Genomic_DNA"/>
</dbReference>
<keyword evidence="2" id="KW-0449">Lipoprotein</keyword>
<name>G2EHB7_9FLAO</name>
<dbReference type="Pfam" id="PF25593">
    <property type="entry name" value="GldD_lipo"/>
    <property type="match status" value="1"/>
</dbReference>
<dbReference type="RefSeq" id="WP_008639603.1">
    <property type="nucleotide sequence ID" value="NZ_AFXZ01000067.1"/>
</dbReference>
<organism evidence="2 3">
    <name type="scientific">Bizionia argentinensis JUB59</name>
    <dbReference type="NCBI Taxonomy" id="1046627"/>
    <lineage>
        <taxon>Bacteria</taxon>
        <taxon>Pseudomonadati</taxon>
        <taxon>Bacteroidota</taxon>
        <taxon>Flavobacteriia</taxon>
        <taxon>Flavobacteriales</taxon>
        <taxon>Flavobacteriaceae</taxon>
        <taxon>Bizionia</taxon>
    </lineage>
</organism>
<evidence type="ECO:0000313" key="3">
    <source>
        <dbReference type="Proteomes" id="UP000003730"/>
    </source>
</evidence>
<feature type="signal peptide" evidence="1">
    <location>
        <begin position="1"/>
        <end position="19"/>
    </location>
</feature>
<feature type="chain" id="PRO_5003428751" evidence="1">
    <location>
        <begin position="20"/>
        <end position="194"/>
    </location>
</feature>
<dbReference type="InterPro" id="IPR019850">
    <property type="entry name" value="GldD-like"/>
</dbReference>
<keyword evidence="1" id="KW-0732">Signal</keyword>
<dbReference type="OrthoDB" id="679501at2"/>
<dbReference type="PROSITE" id="PS51257">
    <property type="entry name" value="PROKAR_LIPOPROTEIN"/>
    <property type="match status" value="1"/>
</dbReference>
<dbReference type="NCBIfam" id="TIGR03512">
    <property type="entry name" value="GldD_lipo"/>
    <property type="match status" value="1"/>
</dbReference>
<evidence type="ECO:0000256" key="1">
    <source>
        <dbReference type="SAM" id="SignalP"/>
    </source>
</evidence>
<proteinExistence type="predicted"/>
<protein>
    <submittedName>
        <fullName evidence="2">Gliding motility lipoprotein GldD</fullName>
    </submittedName>
</protein>
<accession>G2EHB7</accession>
<dbReference type="STRING" id="1046627.BZARG_504"/>
<comment type="caution">
    <text evidence="2">The sequence shown here is derived from an EMBL/GenBank/DDBJ whole genome shotgun (WGS) entry which is preliminary data.</text>
</comment>
<evidence type="ECO:0000313" key="2">
    <source>
        <dbReference type="EMBL" id="EGV42179.1"/>
    </source>
</evidence>
<dbReference type="AlphaFoldDB" id="G2EHB7"/>
<sequence length="194" mass="22081">MKFKSLSIIFLTLLLTACGNDTMPKPAAHLRLEYPKAEYKKMEAGFPFTFEKNELATQFKARSISNDSGSYGIDIKYPSLKGTIYLTYKPINNSKERLTTLLRDAQGFTQEHTVKADAIVEQLYANKDRSVYGMFYEVGGNAASQSQFYVTDSINHFLTGSLYFYAKPNFDSILPAAKYLQKDIQQIMETITWK</sequence>
<dbReference type="eggNOG" id="ENOG502ZRB2">
    <property type="taxonomic scope" value="Bacteria"/>
</dbReference>